<organism evidence="1 2">
    <name type="scientific">Opisthorchis viverrini</name>
    <name type="common">Southeast Asian liver fluke</name>
    <dbReference type="NCBI Taxonomy" id="6198"/>
    <lineage>
        <taxon>Eukaryota</taxon>
        <taxon>Metazoa</taxon>
        <taxon>Spiralia</taxon>
        <taxon>Lophotrochozoa</taxon>
        <taxon>Platyhelminthes</taxon>
        <taxon>Trematoda</taxon>
        <taxon>Digenea</taxon>
        <taxon>Opisthorchiida</taxon>
        <taxon>Opisthorchiata</taxon>
        <taxon>Opisthorchiidae</taxon>
        <taxon>Opisthorchis</taxon>
    </lineage>
</organism>
<reference evidence="1 2" key="1">
    <citation type="submission" date="2013-11" db="EMBL/GenBank/DDBJ databases">
        <title>Opisthorchis viverrini - life in the bile duct.</title>
        <authorList>
            <person name="Young N.D."/>
            <person name="Nagarajan N."/>
            <person name="Lin S.J."/>
            <person name="Korhonen P.K."/>
            <person name="Jex A.R."/>
            <person name="Hall R.S."/>
            <person name="Safavi-Hemami H."/>
            <person name="Kaewkong W."/>
            <person name="Bertrand D."/>
            <person name="Gao S."/>
            <person name="Seet Q."/>
            <person name="Wongkham S."/>
            <person name="Teh B.T."/>
            <person name="Wongkham C."/>
            <person name="Intapan P.M."/>
            <person name="Maleewong W."/>
            <person name="Yang X."/>
            <person name="Hu M."/>
            <person name="Wang Z."/>
            <person name="Hofmann A."/>
            <person name="Sternberg P.W."/>
            <person name="Tan P."/>
            <person name="Wang J."/>
            <person name="Gasser R.B."/>
        </authorList>
    </citation>
    <scope>NUCLEOTIDE SEQUENCE [LARGE SCALE GENOMIC DNA]</scope>
</reference>
<dbReference type="Proteomes" id="UP000054324">
    <property type="component" value="Unassembled WGS sequence"/>
</dbReference>
<evidence type="ECO:0000313" key="2">
    <source>
        <dbReference type="Proteomes" id="UP000054324"/>
    </source>
</evidence>
<sequence>MLSEVRTRAEILSGCPSLDRRFRSNHGSSDYLKELEICTKASIPTSPSERIIIIMDSMTPVFNTDASLPYNRDLLERLIVKKRVKVKGWSPLLPPLLVGLGKQHSSANDGWAYATRPKNQKHMSQPTQLLVPDTFFNGDTRCTTENSLSNCLVTDTPIPAHTSYGSEITIVEHLKTSQFRCSKSPILIFIRENNPHCSLIHTSLQIQG</sequence>
<protein>
    <submittedName>
        <fullName evidence="1">Uncharacterized protein</fullName>
    </submittedName>
</protein>
<dbReference type="RefSeq" id="XP_009169915.1">
    <property type="nucleotide sequence ID" value="XM_009171651.1"/>
</dbReference>
<dbReference type="CTD" id="20320582"/>
<proteinExistence type="predicted"/>
<gene>
    <name evidence="1" type="ORF">T265_06403</name>
</gene>
<dbReference type="GeneID" id="20320582"/>
<name>A0A074ZGM1_OPIVI</name>
<evidence type="ECO:0000313" key="1">
    <source>
        <dbReference type="EMBL" id="KER26358.1"/>
    </source>
</evidence>
<dbReference type="EMBL" id="KL596750">
    <property type="protein sequence ID" value="KER26358.1"/>
    <property type="molecule type" value="Genomic_DNA"/>
</dbReference>
<dbReference type="KEGG" id="ovi:T265_06403"/>
<keyword evidence="2" id="KW-1185">Reference proteome</keyword>
<dbReference type="AlphaFoldDB" id="A0A074ZGM1"/>
<accession>A0A074ZGM1</accession>
<dbReference type="OrthoDB" id="10460375at2759"/>